<organism evidence="1 2">
    <name type="scientific">Mucilaginibacter aquariorum</name>
    <dbReference type="NCBI Taxonomy" id="2967225"/>
    <lineage>
        <taxon>Bacteria</taxon>
        <taxon>Pseudomonadati</taxon>
        <taxon>Bacteroidota</taxon>
        <taxon>Sphingobacteriia</taxon>
        <taxon>Sphingobacteriales</taxon>
        <taxon>Sphingobacteriaceae</taxon>
        <taxon>Mucilaginibacter</taxon>
    </lineage>
</organism>
<evidence type="ECO:0000313" key="2">
    <source>
        <dbReference type="Proteomes" id="UP001204376"/>
    </source>
</evidence>
<evidence type="ECO:0008006" key="3">
    <source>
        <dbReference type="Google" id="ProtNLM"/>
    </source>
</evidence>
<evidence type="ECO:0000313" key="1">
    <source>
        <dbReference type="EMBL" id="MCQ6960799.1"/>
    </source>
</evidence>
<sequence>MGRIVIVAYQPKPGKAHQLKELINTHVPRLKQEGLVTDRQPVTLETSNGTIIEIFEWLSAEAIQQAHQNKAVHQMWAEFDAVCIYVPLNTLSETGNMFAEFTPVV</sequence>
<keyword evidence="2" id="KW-1185">Reference proteome</keyword>
<dbReference type="Proteomes" id="UP001204376">
    <property type="component" value="Unassembled WGS sequence"/>
</dbReference>
<reference evidence="1 2" key="1">
    <citation type="submission" date="2022-07" db="EMBL/GenBank/DDBJ databases">
        <title>Mucilaginibacter sp. JC4.</title>
        <authorList>
            <person name="Le V."/>
            <person name="Ko S.-R."/>
            <person name="Ahn C.-Y."/>
            <person name="Oh H.-M."/>
        </authorList>
    </citation>
    <scope>NUCLEOTIDE SEQUENCE [LARGE SCALE GENOMIC DNA]</scope>
    <source>
        <strain evidence="1 2">JC4</strain>
    </source>
</reference>
<protein>
    <recommendedName>
        <fullName evidence="3">ABM domain-containing protein</fullName>
    </recommendedName>
</protein>
<dbReference type="RefSeq" id="WP_256540980.1">
    <property type="nucleotide sequence ID" value="NZ_JANHOH010000009.1"/>
</dbReference>
<dbReference type="EMBL" id="JANHOH010000009">
    <property type="protein sequence ID" value="MCQ6960799.1"/>
    <property type="molecule type" value="Genomic_DNA"/>
</dbReference>
<name>A0ABT1T8B3_9SPHI</name>
<dbReference type="Gene3D" id="3.30.70.100">
    <property type="match status" value="1"/>
</dbReference>
<accession>A0ABT1T8B3</accession>
<comment type="caution">
    <text evidence="1">The sequence shown here is derived from an EMBL/GenBank/DDBJ whole genome shotgun (WGS) entry which is preliminary data.</text>
</comment>
<proteinExistence type="predicted"/>
<gene>
    <name evidence="1" type="ORF">NPE20_22660</name>
</gene>